<comment type="similarity">
    <text evidence="1 5">Belongs to the 5-formyltetrahydrofolate cyclo-ligase family.</text>
</comment>
<dbReference type="RefSeq" id="WP_107325181.1">
    <property type="nucleotide sequence ID" value="NZ_NHSP01000041.1"/>
</dbReference>
<evidence type="ECO:0000256" key="4">
    <source>
        <dbReference type="PIRSR" id="PIRSR006806-1"/>
    </source>
</evidence>
<dbReference type="SUPFAM" id="SSF100950">
    <property type="entry name" value="NagB/RpiA/CoA transferase-like"/>
    <property type="match status" value="1"/>
</dbReference>
<comment type="catalytic activity">
    <reaction evidence="5">
        <text>(6S)-5-formyl-5,6,7,8-tetrahydrofolate + ATP = (6R)-5,10-methenyltetrahydrofolate + ADP + phosphate</text>
        <dbReference type="Rhea" id="RHEA:10488"/>
        <dbReference type="ChEBI" id="CHEBI:30616"/>
        <dbReference type="ChEBI" id="CHEBI:43474"/>
        <dbReference type="ChEBI" id="CHEBI:57455"/>
        <dbReference type="ChEBI" id="CHEBI:57457"/>
        <dbReference type="ChEBI" id="CHEBI:456216"/>
        <dbReference type="EC" id="6.3.3.2"/>
    </reaction>
</comment>
<keyword evidence="2 4" id="KW-0547">Nucleotide-binding</keyword>
<dbReference type="EC" id="6.3.3.2" evidence="5"/>
<comment type="cofactor">
    <cofactor evidence="5">
        <name>Mg(2+)</name>
        <dbReference type="ChEBI" id="CHEBI:18420"/>
    </cofactor>
</comment>
<feature type="binding site" evidence="4">
    <location>
        <position position="54"/>
    </location>
    <ligand>
        <name>substrate</name>
    </ligand>
</feature>
<name>A0A2T4JH98_9RHOB</name>
<feature type="binding site" evidence="4">
    <location>
        <position position="49"/>
    </location>
    <ligand>
        <name>substrate</name>
    </ligand>
</feature>
<accession>A0A2T4JH98</accession>
<dbReference type="InterPro" id="IPR037171">
    <property type="entry name" value="NagB/RpiA_transferase-like"/>
</dbReference>
<organism evidence="6 7">
    <name type="scientific">Phaeovulum veldkampii DSM 11550</name>
    <dbReference type="NCBI Taxonomy" id="1185920"/>
    <lineage>
        <taxon>Bacteria</taxon>
        <taxon>Pseudomonadati</taxon>
        <taxon>Pseudomonadota</taxon>
        <taxon>Alphaproteobacteria</taxon>
        <taxon>Rhodobacterales</taxon>
        <taxon>Paracoccaceae</taxon>
        <taxon>Phaeovulum</taxon>
    </lineage>
</organism>
<feature type="binding site" evidence="4">
    <location>
        <begin position="7"/>
        <end position="11"/>
    </location>
    <ligand>
        <name>ATP</name>
        <dbReference type="ChEBI" id="CHEBI:30616"/>
    </ligand>
</feature>
<dbReference type="NCBIfam" id="TIGR02727">
    <property type="entry name" value="MTHFS_bact"/>
    <property type="match status" value="1"/>
</dbReference>
<dbReference type="GO" id="GO:0046872">
    <property type="term" value="F:metal ion binding"/>
    <property type="evidence" value="ECO:0007669"/>
    <property type="project" value="UniProtKB-KW"/>
</dbReference>
<protein>
    <recommendedName>
        <fullName evidence="5">5-formyltetrahydrofolate cyclo-ligase</fullName>
        <ecNumber evidence="5">6.3.3.2</ecNumber>
    </recommendedName>
</protein>
<dbReference type="InterPro" id="IPR002698">
    <property type="entry name" value="FTHF_cligase"/>
</dbReference>
<evidence type="ECO:0000256" key="2">
    <source>
        <dbReference type="ARBA" id="ARBA00022741"/>
    </source>
</evidence>
<dbReference type="PIRSF" id="PIRSF006806">
    <property type="entry name" value="FTHF_cligase"/>
    <property type="match status" value="1"/>
</dbReference>
<gene>
    <name evidence="6" type="ORF">C5F46_09845</name>
</gene>
<dbReference type="Pfam" id="PF01812">
    <property type="entry name" value="5-FTHF_cyc-lig"/>
    <property type="match status" value="1"/>
</dbReference>
<dbReference type="GO" id="GO:0030272">
    <property type="term" value="F:5-formyltetrahydrofolate cyclo-ligase activity"/>
    <property type="evidence" value="ECO:0007669"/>
    <property type="project" value="UniProtKB-EC"/>
</dbReference>
<dbReference type="Gene3D" id="3.40.50.10420">
    <property type="entry name" value="NagB/RpiA/CoA transferase-like"/>
    <property type="match status" value="1"/>
</dbReference>
<dbReference type="GO" id="GO:0009396">
    <property type="term" value="P:folic acid-containing compound biosynthetic process"/>
    <property type="evidence" value="ECO:0007669"/>
    <property type="project" value="TreeGrafter"/>
</dbReference>
<reference evidence="6 7" key="1">
    <citation type="submission" date="2018-03" db="EMBL/GenBank/DDBJ databases">
        <title>Rhodobacter veldkampii.</title>
        <authorList>
            <person name="Meyer T.E."/>
            <person name="Miller S."/>
            <person name="Lodha T."/>
            <person name="Gandham S."/>
            <person name="Chintalapati S."/>
            <person name="Chintalapati V.R."/>
        </authorList>
    </citation>
    <scope>NUCLEOTIDE SEQUENCE [LARGE SCALE GENOMIC DNA]</scope>
    <source>
        <strain evidence="6 7">DSM 11550</strain>
    </source>
</reference>
<keyword evidence="5" id="KW-0479">Metal-binding</keyword>
<dbReference type="PANTHER" id="PTHR23407:SF1">
    <property type="entry name" value="5-FORMYLTETRAHYDROFOLATE CYCLO-LIGASE"/>
    <property type="match status" value="1"/>
</dbReference>
<keyword evidence="7" id="KW-1185">Reference proteome</keyword>
<evidence type="ECO:0000256" key="3">
    <source>
        <dbReference type="ARBA" id="ARBA00022840"/>
    </source>
</evidence>
<evidence type="ECO:0000256" key="1">
    <source>
        <dbReference type="ARBA" id="ARBA00010638"/>
    </source>
</evidence>
<dbReference type="GO" id="GO:0005524">
    <property type="term" value="F:ATP binding"/>
    <property type="evidence" value="ECO:0007669"/>
    <property type="project" value="UniProtKB-KW"/>
</dbReference>
<feature type="binding site" evidence="4">
    <location>
        <begin position="125"/>
        <end position="133"/>
    </location>
    <ligand>
        <name>ATP</name>
        <dbReference type="ChEBI" id="CHEBI:30616"/>
    </ligand>
</feature>
<comment type="caution">
    <text evidence="6">The sequence shown here is derived from an EMBL/GenBank/DDBJ whole genome shotgun (WGS) entry which is preliminary data.</text>
</comment>
<dbReference type="EMBL" id="PZKF01000020">
    <property type="protein sequence ID" value="PTE17295.1"/>
    <property type="molecule type" value="Genomic_DNA"/>
</dbReference>
<dbReference type="AlphaFoldDB" id="A0A2T4JH98"/>
<dbReference type="Proteomes" id="UP000241899">
    <property type="component" value="Unassembled WGS sequence"/>
</dbReference>
<dbReference type="GO" id="GO:0035999">
    <property type="term" value="P:tetrahydrofolate interconversion"/>
    <property type="evidence" value="ECO:0007669"/>
    <property type="project" value="TreeGrafter"/>
</dbReference>
<keyword evidence="3 4" id="KW-0067">ATP-binding</keyword>
<dbReference type="PANTHER" id="PTHR23407">
    <property type="entry name" value="ATPASE INHIBITOR/5-FORMYLTETRAHYDROFOLATE CYCLO-LIGASE"/>
    <property type="match status" value="1"/>
</dbReference>
<evidence type="ECO:0000256" key="5">
    <source>
        <dbReference type="RuleBase" id="RU361279"/>
    </source>
</evidence>
<dbReference type="OrthoDB" id="9801938at2"/>
<keyword evidence="6" id="KW-0436">Ligase</keyword>
<proteinExistence type="inferred from homology"/>
<sequence length="183" mass="18962">MMLAEAKAAIRTAALAARKVAHAAGQGDACARLSAVLAGHAGATLAGYMPMRSEIDPLPAMAAHRGPVCVPVILGAGQPLAFRDWSPDATMAPGAFGALVPVAGPWRTPSVVIVPLVAFDRSGARLGYGGGFYDRSLQRLRAEGPVTAIGFAFAAQEVPDLPVELTDQRLELIVTEREVIVPG</sequence>
<evidence type="ECO:0000313" key="7">
    <source>
        <dbReference type="Proteomes" id="UP000241899"/>
    </source>
</evidence>
<evidence type="ECO:0000313" key="6">
    <source>
        <dbReference type="EMBL" id="PTE17295.1"/>
    </source>
</evidence>
<keyword evidence="5" id="KW-0460">Magnesium</keyword>
<dbReference type="InterPro" id="IPR024185">
    <property type="entry name" value="FTHF_cligase-like_sf"/>
</dbReference>